<comment type="caution">
    <text evidence="2">The sequence shown here is derived from an EMBL/GenBank/DDBJ whole genome shotgun (WGS) entry which is preliminary data.</text>
</comment>
<evidence type="ECO:0000313" key="3">
    <source>
        <dbReference type="Proteomes" id="UP000235547"/>
    </source>
</evidence>
<keyword evidence="1" id="KW-0732">Signal</keyword>
<dbReference type="Proteomes" id="UP000235547">
    <property type="component" value="Unassembled WGS sequence"/>
</dbReference>
<feature type="chain" id="PRO_5014983270" evidence="1">
    <location>
        <begin position="35"/>
        <end position="384"/>
    </location>
</feature>
<dbReference type="RefSeq" id="WP_102586653.1">
    <property type="nucleotide sequence ID" value="NZ_BNAE01000001.1"/>
</dbReference>
<gene>
    <name evidence="2" type="ORF">C1H70_01940</name>
</gene>
<reference evidence="2 3" key="1">
    <citation type="submission" date="2018-01" db="EMBL/GenBank/DDBJ databases">
        <title>Halomonas endophytica sp. nov., isolated from storage liquid in the stems of Populus euphratica.</title>
        <authorList>
            <person name="Chen C."/>
        </authorList>
    </citation>
    <scope>NUCLEOTIDE SEQUENCE [LARGE SCALE GENOMIC DNA]</scope>
    <source>
        <strain evidence="2 3">BZ-SZ-XJ27</strain>
    </source>
</reference>
<dbReference type="EMBL" id="PNRG01000004">
    <property type="protein sequence ID" value="PMR82504.1"/>
    <property type="molecule type" value="Genomic_DNA"/>
</dbReference>
<proteinExistence type="predicted"/>
<keyword evidence="3" id="KW-1185">Reference proteome</keyword>
<organism evidence="2 3">
    <name type="scientific">Halomonas urumqiensis</name>
    <dbReference type="NCBI Taxonomy" id="1684789"/>
    <lineage>
        <taxon>Bacteria</taxon>
        <taxon>Pseudomonadati</taxon>
        <taxon>Pseudomonadota</taxon>
        <taxon>Gammaproteobacteria</taxon>
        <taxon>Oceanospirillales</taxon>
        <taxon>Halomonadaceae</taxon>
        <taxon>Halomonas</taxon>
    </lineage>
</organism>
<name>A0A2N7UPX9_9GAMM</name>
<evidence type="ECO:0000256" key="1">
    <source>
        <dbReference type="SAM" id="SignalP"/>
    </source>
</evidence>
<sequence>MRGHLFSLSRQCRRLATIIMLLCLGMAAHAPASAAGFDGITVIELNDPLASQALGASRNSAFLVTFVSGLGSYAAVMSRSERSCVAWQREGSYKGDSITFGLAFDPTAPRVRNPSLCYPFELILEEGGEVRIVAENQVPDSMVPGASTSLARYNRRREVLMRVPLQAIDWALPIFSLHSIREARLGPVLDDAPVEYLVGPLRSSTRGTHKNVSARIGTQPRNNAPETLNGYAMAAEHTGWPWDAIYAMWFAARLNPPNVISAFDDSITQRYGAPTLVDERNKWYWLYDLNGEPAQQGPHQPGACLGSMALWNRGSIATHNSDIGPWACQLVMTLDRGGVHDVTTYRVEVTNGYAMAINHFLARLAEVAELKERLRVVEGATPVL</sequence>
<dbReference type="AlphaFoldDB" id="A0A2N7UPX9"/>
<dbReference type="OrthoDB" id="10005403at2"/>
<protein>
    <submittedName>
        <fullName evidence="2">Uncharacterized protein</fullName>
    </submittedName>
</protein>
<accession>A0A2N7UPX9</accession>
<feature type="signal peptide" evidence="1">
    <location>
        <begin position="1"/>
        <end position="34"/>
    </location>
</feature>
<evidence type="ECO:0000313" key="2">
    <source>
        <dbReference type="EMBL" id="PMR82504.1"/>
    </source>
</evidence>